<dbReference type="InterPro" id="IPR015797">
    <property type="entry name" value="NUDIX_hydrolase-like_dom_sf"/>
</dbReference>
<dbReference type="EMBL" id="MHLN01000051">
    <property type="protein sequence ID" value="OGZ09464.1"/>
    <property type="molecule type" value="Genomic_DNA"/>
</dbReference>
<dbReference type="InterPro" id="IPR000086">
    <property type="entry name" value="NUDIX_hydrolase_dom"/>
</dbReference>
<dbReference type="AlphaFoldDB" id="A0A1G2D738"/>
<proteinExistence type="predicted"/>
<dbReference type="InterPro" id="IPR036390">
    <property type="entry name" value="WH_DNA-bd_sf"/>
</dbReference>
<comment type="caution">
    <text evidence="3">The sequence shown here is derived from an EMBL/GenBank/DDBJ whole genome shotgun (WGS) entry which is preliminary data.</text>
</comment>
<feature type="domain" description="NrtR DNA-binding winged helix" evidence="2">
    <location>
        <begin position="160"/>
        <end position="218"/>
    </location>
</feature>
<protein>
    <submittedName>
        <fullName evidence="3">Uncharacterized protein</fullName>
    </submittedName>
</protein>
<dbReference type="Proteomes" id="UP000178099">
    <property type="component" value="Unassembled WGS sequence"/>
</dbReference>
<organism evidence="3 4">
    <name type="scientific">Candidatus Lloydbacteria bacterium RIFCSPHIGHO2_02_FULL_51_22</name>
    <dbReference type="NCBI Taxonomy" id="1798663"/>
    <lineage>
        <taxon>Bacteria</taxon>
        <taxon>Candidatus Lloydiibacteriota</taxon>
    </lineage>
</organism>
<dbReference type="PANTHER" id="PTHR43736:SF4">
    <property type="entry name" value="SLR1690 PROTEIN"/>
    <property type="match status" value="1"/>
</dbReference>
<dbReference type="Pfam" id="PF21906">
    <property type="entry name" value="WHD_NrtR"/>
    <property type="match status" value="1"/>
</dbReference>
<feature type="domain" description="Nudix hydrolase" evidence="1">
    <location>
        <begin position="22"/>
        <end position="141"/>
    </location>
</feature>
<evidence type="ECO:0000259" key="2">
    <source>
        <dbReference type="Pfam" id="PF21906"/>
    </source>
</evidence>
<accession>A0A1G2D738</accession>
<name>A0A1G2D738_9BACT</name>
<reference evidence="3 4" key="1">
    <citation type="journal article" date="2016" name="Nat. Commun.">
        <title>Thousands of microbial genomes shed light on interconnected biogeochemical processes in an aquifer system.</title>
        <authorList>
            <person name="Anantharaman K."/>
            <person name="Brown C.T."/>
            <person name="Hug L.A."/>
            <person name="Sharon I."/>
            <person name="Castelle C.J."/>
            <person name="Probst A.J."/>
            <person name="Thomas B.C."/>
            <person name="Singh A."/>
            <person name="Wilkins M.J."/>
            <person name="Karaoz U."/>
            <person name="Brodie E.L."/>
            <person name="Williams K.H."/>
            <person name="Hubbard S.S."/>
            <person name="Banfield J.F."/>
        </authorList>
    </citation>
    <scope>NUCLEOTIDE SEQUENCE [LARGE SCALE GENOMIC DNA]</scope>
</reference>
<dbReference type="Gene3D" id="3.90.79.10">
    <property type="entry name" value="Nucleoside Triphosphate Pyrophosphohydrolase"/>
    <property type="match status" value="1"/>
</dbReference>
<evidence type="ECO:0000259" key="1">
    <source>
        <dbReference type="Pfam" id="PF00293"/>
    </source>
</evidence>
<dbReference type="InterPro" id="IPR036388">
    <property type="entry name" value="WH-like_DNA-bd_sf"/>
</dbReference>
<evidence type="ECO:0000313" key="4">
    <source>
        <dbReference type="Proteomes" id="UP000178099"/>
    </source>
</evidence>
<gene>
    <name evidence="3" type="ORF">A3D67_02575</name>
</gene>
<sequence length="229" mass="25988">MARTPATKPMRFAILAADTVVFTVRDGELLVRLITIERPPFFVNAQGLPGGLLDPKEEAEHAAHRHVERKAHLAASKLYTEQLYTFSRVNRDPRGRVVAVAYLALVPWEKLSPWEQKDTHDTVWCPVKNAPKLAYDHDEILSLALSRLRSRITYTTVLAKVMPKEFTLTELLTAYEIIVGTTLDKRNFRKKIFKLKIVAPATGKRSGGRFRPAQLFHFVSNEVMGIEIL</sequence>
<dbReference type="InterPro" id="IPR054105">
    <property type="entry name" value="WHD_NrtR"/>
</dbReference>
<dbReference type="SUPFAM" id="SSF46785">
    <property type="entry name" value="Winged helix' DNA-binding domain"/>
    <property type="match status" value="1"/>
</dbReference>
<dbReference type="Gene3D" id="1.10.10.10">
    <property type="entry name" value="Winged helix-like DNA-binding domain superfamily/Winged helix DNA-binding domain"/>
    <property type="match status" value="1"/>
</dbReference>
<evidence type="ECO:0000313" key="3">
    <source>
        <dbReference type="EMBL" id="OGZ09464.1"/>
    </source>
</evidence>
<dbReference type="SUPFAM" id="SSF55811">
    <property type="entry name" value="Nudix"/>
    <property type="match status" value="1"/>
</dbReference>
<dbReference type="Pfam" id="PF00293">
    <property type="entry name" value="NUDIX"/>
    <property type="match status" value="1"/>
</dbReference>
<dbReference type="CDD" id="cd18873">
    <property type="entry name" value="NUDIX_NadM_like"/>
    <property type="match status" value="1"/>
</dbReference>
<dbReference type="PANTHER" id="PTHR43736">
    <property type="entry name" value="ADP-RIBOSE PYROPHOSPHATASE"/>
    <property type="match status" value="1"/>
</dbReference>